<dbReference type="KEGG" id="aup:AsAng_0059360"/>
<organism evidence="1 2">
    <name type="scientific">Aureispira anguillae</name>
    <dbReference type="NCBI Taxonomy" id="2864201"/>
    <lineage>
        <taxon>Bacteria</taxon>
        <taxon>Pseudomonadati</taxon>
        <taxon>Bacteroidota</taxon>
        <taxon>Saprospiria</taxon>
        <taxon>Saprospirales</taxon>
        <taxon>Saprospiraceae</taxon>
        <taxon>Aureispira</taxon>
    </lineage>
</organism>
<protein>
    <submittedName>
        <fullName evidence="1">Uncharacterized protein</fullName>
    </submittedName>
</protein>
<accession>A0A915YKZ5</accession>
<keyword evidence="2" id="KW-1185">Reference proteome</keyword>
<dbReference type="EMBL" id="AP026867">
    <property type="protein sequence ID" value="BDS15152.1"/>
    <property type="molecule type" value="Genomic_DNA"/>
</dbReference>
<dbReference type="Proteomes" id="UP001060919">
    <property type="component" value="Chromosome"/>
</dbReference>
<dbReference type="AlphaFoldDB" id="A0A915YKZ5"/>
<reference evidence="1" key="1">
    <citation type="submission" date="2022-09" db="EMBL/GenBank/DDBJ databases">
        <title>Aureispira anguillicida sp. nov., isolated from Leptocephalus of Japanese eel Anguilla japonica.</title>
        <authorList>
            <person name="Yuasa K."/>
            <person name="Mekata T."/>
            <person name="Ikunari K."/>
        </authorList>
    </citation>
    <scope>NUCLEOTIDE SEQUENCE</scope>
    <source>
        <strain evidence="1">EL160426</strain>
    </source>
</reference>
<evidence type="ECO:0000313" key="2">
    <source>
        <dbReference type="Proteomes" id="UP001060919"/>
    </source>
</evidence>
<sequence>MIITNEFVKLNVAFFYYLLPQKMHNFYENVRFRFLVKQKN</sequence>
<name>A0A915YKZ5_9BACT</name>
<evidence type="ECO:0000313" key="1">
    <source>
        <dbReference type="EMBL" id="BDS15152.1"/>
    </source>
</evidence>
<proteinExistence type="predicted"/>
<gene>
    <name evidence="1" type="ORF">AsAng_0059360</name>
</gene>